<dbReference type="EMBL" id="SOFG01000016">
    <property type="protein sequence ID" value="TFB85831.1"/>
    <property type="molecule type" value="Genomic_DNA"/>
</dbReference>
<dbReference type="Proteomes" id="UP000297608">
    <property type="component" value="Unassembled WGS sequence"/>
</dbReference>
<keyword evidence="3" id="KW-1185">Reference proteome</keyword>
<evidence type="ECO:0000313" key="3">
    <source>
        <dbReference type="Proteomes" id="UP000297608"/>
    </source>
</evidence>
<comment type="caution">
    <text evidence="2">The sequence shown here is derived from an EMBL/GenBank/DDBJ whole genome shotgun (WGS) entry which is preliminary data.</text>
</comment>
<sequence>MLDNNPDTTFKPLHVIGAIFAVLIVLGGIAVLITNYIAQVNAPTPITQTIAPAEQSKELTKAAAVEAVQAVDAPSVDTAATSPAPVAPEAPAATLQPAFAYAAEMSAAGIAPADQSYVTDMVLGDHGWRTVGPGLWKYATRNASEGLFWNLQRVDHYVAINYGSWAAAHDAWVSGGDF</sequence>
<name>A0ABY2IDJ1_9MICO</name>
<proteinExistence type="predicted"/>
<evidence type="ECO:0000313" key="2">
    <source>
        <dbReference type="EMBL" id="TFB85831.1"/>
    </source>
</evidence>
<dbReference type="RefSeq" id="WP_134535125.1">
    <property type="nucleotide sequence ID" value="NZ_SOFG01000016.1"/>
</dbReference>
<gene>
    <name evidence="2" type="ORF">E3O44_12580</name>
</gene>
<keyword evidence="1" id="KW-0472">Membrane</keyword>
<reference evidence="2 3" key="1">
    <citation type="submission" date="2019-03" db="EMBL/GenBank/DDBJ databases">
        <title>Genomics of glacier-inhabiting Cryobacterium strains.</title>
        <authorList>
            <person name="Liu Q."/>
            <person name="Xin Y.-H."/>
        </authorList>
    </citation>
    <scope>NUCLEOTIDE SEQUENCE [LARGE SCALE GENOMIC DNA]</scope>
    <source>
        <strain evidence="2 3">MDB2-B</strain>
    </source>
</reference>
<protein>
    <recommendedName>
        <fullName evidence="4">Lytic transglycosylase domain-containing protein</fullName>
    </recommendedName>
</protein>
<keyword evidence="1" id="KW-0812">Transmembrane</keyword>
<keyword evidence="1" id="KW-1133">Transmembrane helix</keyword>
<evidence type="ECO:0008006" key="4">
    <source>
        <dbReference type="Google" id="ProtNLM"/>
    </source>
</evidence>
<evidence type="ECO:0000256" key="1">
    <source>
        <dbReference type="SAM" id="Phobius"/>
    </source>
</evidence>
<feature type="transmembrane region" description="Helical" evidence="1">
    <location>
        <begin position="12"/>
        <end position="38"/>
    </location>
</feature>
<organism evidence="2 3">
    <name type="scientific">Cryobacterium algoricola</name>
    <dbReference type="NCBI Taxonomy" id="1259183"/>
    <lineage>
        <taxon>Bacteria</taxon>
        <taxon>Bacillati</taxon>
        <taxon>Actinomycetota</taxon>
        <taxon>Actinomycetes</taxon>
        <taxon>Micrococcales</taxon>
        <taxon>Microbacteriaceae</taxon>
        <taxon>Cryobacterium</taxon>
    </lineage>
</organism>
<accession>A0ABY2IDJ1</accession>